<dbReference type="EMBL" id="BMGL01000004">
    <property type="protein sequence ID" value="GGE09693.1"/>
    <property type="molecule type" value="Genomic_DNA"/>
</dbReference>
<dbReference type="SUPFAM" id="SSF55961">
    <property type="entry name" value="Bet v1-like"/>
    <property type="match status" value="1"/>
</dbReference>
<evidence type="ECO:0000313" key="2">
    <source>
        <dbReference type="Proteomes" id="UP000599688"/>
    </source>
</evidence>
<accession>A0A916ZQY7</accession>
<evidence type="ECO:0008006" key="3">
    <source>
        <dbReference type="Google" id="ProtNLM"/>
    </source>
</evidence>
<organism evidence="1 2">
    <name type="scientific">Psychroflexus salis</name>
    <dbReference type="NCBI Taxonomy" id="1526574"/>
    <lineage>
        <taxon>Bacteria</taxon>
        <taxon>Pseudomonadati</taxon>
        <taxon>Bacteroidota</taxon>
        <taxon>Flavobacteriia</taxon>
        <taxon>Flavobacteriales</taxon>
        <taxon>Flavobacteriaceae</taxon>
        <taxon>Psychroflexus</taxon>
    </lineage>
</organism>
<comment type="caution">
    <text evidence="1">The sequence shown here is derived from an EMBL/GenBank/DDBJ whole genome shotgun (WGS) entry which is preliminary data.</text>
</comment>
<gene>
    <name evidence="1" type="ORF">GCM10010831_09010</name>
</gene>
<proteinExistence type="predicted"/>
<dbReference type="AlphaFoldDB" id="A0A916ZQY7"/>
<sequence length="132" mass="15064">MNLESPKIKLEKSQLEVFNFLAKVENFEKIMPESIEKFENLDEDSFLFQLKGMPVLKLILKEKTASSQIILGAKSDKLPFKLIANIEEVDASTSEMQLLFEGEFNAMMSMMIKSPIQKFINSLSENLKKVLA</sequence>
<name>A0A916ZQY7_9FLAO</name>
<evidence type="ECO:0000313" key="1">
    <source>
        <dbReference type="EMBL" id="GGE09693.1"/>
    </source>
</evidence>
<dbReference type="RefSeq" id="WP_188405615.1">
    <property type="nucleotide sequence ID" value="NZ_BMGL01000004.1"/>
</dbReference>
<reference evidence="1 2" key="1">
    <citation type="journal article" date="2014" name="Int. J. Syst. Evol. Microbiol.">
        <title>Complete genome sequence of Corynebacterium casei LMG S-19264T (=DSM 44701T), isolated from a smear-ripened cheese.</title>
        <authorList>
            <consortium name="US DOE Joint Genome Institute (JGI-PGF)"/>
            <person name="Walter F."/>
            <person name="Albersmeier A."/>
            <person name="Kalinowski J."/>
            <person name="Ruckert C."/>
        </authorList>
    </citation>
    <scope>NUCLEOTIDE SEQUENCE [LARGE SCALE GENOMIC DNA]</scope>
    <source>
        <strain evidence="1 2">CGMCC 1.12925</strain>
    </source>
</reference>
<keyword evidence="2" id="KW-1185">Reference proteome</keyword>
<protein>
    <recommendedName>
        <fullName evidence="3">SRPBCC family protein</fullName>
    </recommendedName>
</protein>
<dbReference type="Proteomes" id="UP000599688">
    <property type="component" value="Unassembled WGS sequence"/>
</dbReference>